<keyword evidence="12" id="KW-0121">Carboxypeptidase</keyword>
<feature type="active site" description="Acyl-ester intermediate" evidence="7">
    <location>
        <position position="768"/>
    </location>
</feature>
<feature type="binding site" evidence="8">
    <location>
        <position position="936"/>
    </location>
    <ligand>
        <name>substrate</name>
    </ligand>
</feature>
<protein>
    <submittedName>
        <fullName evidence="12">D-alanyl-D-alanine carboxypeptidase</fullName>
    </submittedName>
</protein>
<evidence type="ECO:0000259" key="11">
    <source>
        <dbReference type="Pfam" id="PF00768"/>
    </source>
</evidence>
<sequence>MSRDPAPKPDQATAVFSRRALLEAEDTDLDGAGVGSGSGSGSAESAGRGAVGGAESETDGSEAGGGSAVGAGADGPDGAGADAGSGAGGPEVGDSDGDASDDGSDAELSEAGTDDAGSDADSGDGEDAGDAVTGPDGHGRSAERASGGKPGAGAADAAEESQGAALDQRQEETPGSKPVTGADEGGRGADRTESADTVPAAGDDDADRRDSDAAAPTPTTSAVRLPAARAGEETDSEAAAGTDADADTGSEAGTEAKADADAGTKTSRSGDDPKTTTLRVESDGGSAPGAAAGARTGSATADAAVSAADVRPAPDSDRAPGSVADARPTTDTRPAAAGSPKPGPADASRAADGAKHTPADGAGHPTDARPAAVAGTESDPADAPPATDSTVHLSAGGRPGAASATARAGEGAGASSDSTEAEAVDADQPHAPAGPDDPADGRDDPANGPDGPAGESGPDDEPTAADGGGAPQGPPADDDESRAGGAGGTSEGDGGAEAGRAVDQPTAIFRAPRPPAVDHPTTMLKLGGAATKATEPLDEPEDAVRSTDAGSAEATDGAKADARPDVTDKVKTDAEPDSADSAKGDTEPAPAGRAKVDADDEPGSTTPPPSERTSKFVALKPLDEHAPPRPPAATPGSPAIAPAEATRTIPQVGPERTTQQPLPPKPPLDLLAELTNTPPPRQTPVRTFIRRVKIWTPLAILLVIVFAVAQSLRPLPAPTLALTADESYAFKGGKISLPWPDEGQGWMDVNGIGTMDSFGEQKPVAIGSVAKAMTAYVILKEHPMKAGEKGAKIPVDAKAETEGGYDKDGESTLNTVKEGDTLSQYDAIAAIMIPSANNIARLLARWDSNGSEEEFVKKMNAAAKDLGMKNTKYTDPSGLKETTVSTAEDQVKLGNELVKMKALTDITRLPSWKDPSGQPWSNYNRLVPYDNAIGIKTGSTTAAGGNLLFAATQEVGGETAIVVGAILGQHTPPIIDTVNAVSKTAMLAAQDGLTSDTILKKGDVVGYVDDGLGGRTPVVVTKNVSAVGWAGKTVKLELDASATIPHEAKPGTEVGSLIVGNGTGDGVEVPVALQETLTEPGFLTKLTRVS</sequence>
<feature type="compositionally biased region" description="Low complexity" evidence="10">
    <location>
        <begin position="394"/>
        <end position="418"/>
    </location>
</feature>
<evidence type="ECO:0000256" key="5">
    <source>
        <dbReference type="ARBA" id="ARBA00022984"/>
    </source>
</evidence>
<feature type="compositionally biased region" description="Basic and acidic residues" evidence="10">
    <location>
        <begin position="254"/>
        <end position="274"/>
    </location>
</feature>
<dbReference type="InterPro" id="IPR012338">
    <property type="entry name" value="Beta-lactam/transpept-like"/>
</dbReference>
<feature type="active site" description="Proton acceptor" evidence="7">
    <location>
        <position position="771"/>
    </location>
</feature>
<accession>M3FDS9</accession>
<keyword evidence="4" id="KW-0133">Cell shape</keyword>
<dbReference type="Proteomes" id="UP000030760">
    <property type="component" value="Unassembled WGS sequence"/>
</dbReference>
<feature type="compositionally biased region" description="Low complexity" evidence="10">
    <location>
        <begin position="237"/>
        <end position="253"/>
    </location>
</feature>
<dbReference type="GO" id="GO:0006508">
    <property type="term" value="P:proteolysis"/>
    <property type="evidence" value="ECO:0007669"/>
    <property type="project" value="InterPro"/>
</dbReference>
<keyword evidence="3" id="KW-0378">Hydrolase</keyword>
<feature type="compositionally biased region" description="Low complexity" evidence="10">
    <location>
        <begin position="213"/>
        <end position="222"/>
    </location>
</feature>
<reference evidence="13" key="1">
    <citation type="journal article" date="2013" name="Genome Announc.">
        <title>Draft Genome Sequence of Streptomyces bottropensis ATCC 25435, a Bottromycin-Producing Actinomycete.</title>
        <authorList>
            <person name="Zhang H."/>
            <person name="Zhou W."/>
            <person name="Zhuang Y."/>
            <person name="Liang X."/>
            <person name="Liu T."/>
        </authorList>
    </citation>
    <scope>NUCLEOTIDE SEQUENCE [LARGE SCALE GENOMIC DNA]</scope>
    <source>
        <strain evidence="13">ATCC 25435</strain>
    </source>
</reference>
<dbReference type="InterPro" id="IPR018044">
    <property type="entry name" value="Peptidase_S11"/>
</dbReference>
<feature type="compositionally biased region" description="Low complexity" evidence="10">
    <location>
        <begin position="152"/>
        <end position="165"/>
    </location>
</feature>
<organism evidence="12 13">
    <name type="scientific">Streptomyces bottropensis ATCC 25435</name>
    <dbReference type="NCBI Taxonomy" id="1054862"/>
    <lineage>
        <taxon>Bacteria</taxon>
        <taxon>Bacillati</taxon>
        <taxon>Actinomycetota</taxon>
        <taxon>Actinomycetes</taxon>
        <taxon>Kitasatosporales</taxon>
        <taxon>Streptomycetaceae</taxon>
        <taxon>Streptomyces</taxon>
    </lineage>
</organism>
<feature type="compositionally biased region" description="Low complexity" evidence="10">
    <location>
        <begin position="324"/>
        <end position="348"/>
    </location>
</feature>
<keyword evidence="2" id="KW-0732">Signal</keyword>
<evidence type="ECO:0000256" key="7">
    <source>
        <dbReference type="PIRSR" id="PIRSR618044-1"/>
    </source>
</evidence>
<feature type="compositionally biased region" description="Gly residues" evidence="10">
    <location>
        <begin position="484"/>
        <end position="497"/>
    </location>
</feature>
<dbReference type="EMBL" id="KB405097">
    <property type="protein sequence ID" value="EMF50990.1"/>
    <property type="molecule type" value="Genomic_DNA"/>
</dbReference>
<dbReference type="PANTHER" id="PTHR21581">
    <property type="entry name" value="D-ALANYL-D-ALANINE CARBOXYPEPTIDASE"/>
    <property type="match status" value="1"/>
</dbReference>
<comment type="similarity">
    <text evidence="1 9">Belongs to the peptidase S11 family.</text>
</comment>
<dbReference type="Gene3D" id="3.40.710.10">
    <property type="entry name" value="DD-peptidase/beta-lactamase superfamily"/>
    <property type="match status" value="1"/>
</dbReference>
<evidence type="ECO:0000313" key="12">
    <source>
        <dbReference type="EMBL" id="EMF50990.1"/>
    </source>
</evidence>
<feature type="region of interest" description="Disordered" evidence="10">
    <location>
        <begin position="1"/>
        <end position="615"/>
    </location>
</feature>
<evidence type="ECO:0000256" key="4">
    <source>
        <dbReference type="ARBA" id="ARBA00022960"/>
    </source>
</evidence>
<evidence type="ECO:0000256" key="6">
    <source>
        <dbReference type="ARBA" id="ARBA00023316"/>
    </source>
</evidence>
<dbReference type="SUPFAM" id="SSF56601">
    <property type="entry name" value="beta-lactamase/transpeptidase-like"/>
    <property type="match status" value="1"/>
</dbReference>
<evidence type="ECO:0000256" key="10">
    <source>
        <dbReference type="SAM" id="MobiDB-lite"/>
    </source>
</evidence>
<dbReference type="AlphaFoldDB" id="M3FDS9"/>
<dbReference type="InterPro" id="IPR001967">
    <property type="entry name" value="Peptidase_S11_N"/>
</dbReference>
<evidence type="ECO:0000256" key="1">
    <source>
        <dbReference type="ARBA" id="ARBA00007164"/>
    </source>
</evidence>
<feature type="compositionally biased region" description="Gly residues" evidence="10">
    <location>
        <begin position="62"/>
        <end position="91"/>
    </location>
</feature>
<feature type="compositionally biased region" description="Acidic residues" evidence="10">
    <location>
        <begin position="93"/>
        <end position="129"/>
    </location>
</feature>
<proteinExistence type="inferred from homology"/>
<feature type="active site" evidence="7">
    <location>
        <position position="835"/>
    </location>
</feature>
<evidence type="ECO:0000256" key="9">
    <source>
        <dbReference type="RuleBase" id="RU004016"/>
    </source>
</evidence>
<dbReference type="PANTHER" id="PTHR21581:SF33">
    <property type="entry name" value="D-ALANYL-D-ALANINE CARBOXYPEPTIDASE DACB"/>
    <property type="match status" value="1"/>
</dbReference>
<dbReference type="GO" id="GO:0009002">
    <property type="term" value="F:serine-type D-Ala-D-Ala carboxypeptidase activity"/>
    <property type="evidence" value="ECO:0007669"/>
    <property type="project" value="InterPro"/>
</dbReference>
<keyword evidence="5" id="KW-0573">Peptidoglycan synthesis</keyword>
<dbReference type="GO" id="GO:0071555">
    <property type="term" value="P:cell wall organization"/>
    <property type="evidence" value="ECO:0007669"/>
    <property type="project" value="UniProtKB-KW"/>
</dbReference>
<feature type="compositionally biased region" description="Basic and acidic residues" evidence="10">
    <location>
        <begin position="184"/>
        <end position="194"/>
    </location>
</feature>
<feature type="compositionally biased region" description="Basic and acidic residues" evidence="10">
    <location>
        <begin position="556"/>
        <end position="586"/>
    </location>
</feature>
<evidence type="ECO:0000256" key="3">
    <source>
        <dbReference type="ARBA" id="ARBA00022801"/>
    </source>
</evidence>
<evidence type="ECO:0000256" key="2">
    <source>
        <dbReference type="ARBA" id="ARBA00022729"/>
    </source>
</evidence>
<keyword evidence="6" id="KW-0961">Cell wall biogenesis/degradation</keyword>
<dbReference type="PRINTS" id="PR00725">
    <property type="entry name" value="DADACBPTASE1"/>
</dbReference>
<name>M3FDS9_9ACTN</name>
<evidence type="ECO:0000256" key="8">
    <source>
        <dbReference type="PIRSR" id="PIRSR618044-2"/>
    </source>
</evidence>
<evidence type="ECO:0000313" key="13">
    <source>
        <dbReference type="Proteomes" id="UP000030760"/>
    </source>
</evidence>
<dbReference type="Pfam" id="PF00768">
    <property type="entry name" value="Peptidase_S11"/>
    <property type="match status" value="1"/>
</dbReference>
<dbReference type="GO" id="GO:0009252">
    <property type="term" value="P:peptidoglycan biosynthetic process"/>
    <property type="evidence" value="ECO:0007669"/>
    <property type="project" value="UniProtKB-KW"/>
</dbReference>
<keyword evidence="12" id="KW-0645">Protease</keyword>
<feature type="domain" description="Peptidase S11 D-alanyl-D-alanine carboxypeptidase A N-terminal" evidence="11">
    <location>
        <begin position="760"/>
        <end position="963"/>
    </location>
</feature>
<gene>
    <name evidence="12" type="ORF">SBD_7707</name>
</gene>
<dbReference type="GO" id="GO:0008360">
    <property type="term" value="P:regulation of cell shape"/>
    <property type="evidence" value="ECO:0007669"/>
    <property type="project" value="UniProtKB-KW"/>
</dbReference>
<feature type="compositionally biased region" description="Low complexity" evidence="10">
    <location>
        <begin position="283"/>
        <end position="311"/>
    </location>
</feature>